<dbReference type="PANTHER" id="PTHR13483:SF3">
    <property type="entry name" value="BOX C_D SNORNA PROTEIN 1"/>
    <property type="match status" value="1"/>
</dbReference>
<dbReference type="CDD" id="cd23023">
    <property type="entry name" value="zf-HIT_BCD1"/>
    <property type="match status" value="1"/>
</dbReference>
<feature type="domain" description="HIT-type" evidence="11">
    <location>
        <begin position="104"/>
        <end position="137"/>
    </location>
</feature>
<dbReference type="GO" id="GO:0048254">
    <property type="term" value="P:snoRNA localization"/>
    <property type="evidence" value="ECO:0007669"/>
    <property type="project" value="TreeGrafter"/>
</dbReference>
<feature type="compositionally biased region" description="Basic and acidic residues" evidence="9">
    <location>
        <begin position="498"/>
        <end position="510"/>
    </location>
</feature>
<proteinExistence type="inferred from homology"/>
<evidence type="ECO:0000259" key="11">
    <source>
        <dbReference type="PROSITE" id="PS51083"/>
    </source>
</evidence>
<comment type="function">
    <text evidence="5">Required for box C/D snoRNAs accumulation involved in snoRNA processing, snoRNA transport to the nucleolus and ribosome biogenesis.</text>
</comment>
<dbReference type="PANTHER" id="PTHR13483">
    <property type="entry name" value="BOX C_D SNORNA PROTEIN 1-RELATED"/>
    <property type="match status" value="1"/>
</dbReference>
<dbReference type="OMA" id="TIVWRCE"/>
<feature type="region of interest" description="Disordered" evidence="9">
    <location>
        <begin position="575"/>
        <end position="599"/>
    </location>
</feature>
<evidence type="ECO:0000256" key="4">
    <source>
        <dbReference type="ARBA" id="ARBA00022833"/>
    </source>
</evidence>
<dbReference type="GO" id="GO:0000463">
    <property type="term" value="P:maturation of LSU-rRNA from tricistronic rRNA transcript (SSU-rRNA, 5.8S rRNA, LSU-rRNA)"/>
    <property type="evidence" value="ECO:0007669"/>
    <property type="project" value="TreeGrafter"/>
</dbReference>
<dbReference type="InterPro" id="IPR000571">
    <property type="entry name" value="Znf_CCCH"/>
</dbReference>
<evidence type="ECO:0000259" key="10">
    <source>
        <dbReference type="PROSITE" id="PS50103"/>
    </source>
</evidence>
<dbReference type="InterPro" id="IPR007529">
    <property type="entry name" value="Znf_HIT"/>
</dbReference>
<keyword evidence="1" id="KW-0597">Phosphoprotein</keyword>
<feature type="zinc finger region" description="C3H1-type" evidence="8">
    <location>
        <begin position="542"/>
        <end position="569"/>
    </location>
</feature>
<dbReference type="PROSITE" id="PS50103">
    <property type="entry name" value="ZF_C3H1"/>
    <property type="match status" value="2"/>
</dbReference>
<evidence type="ECO:0000313" key="12">
    <source>
        <dbReference type="EMBL" id="CCC53314.1"/>
    </source>
</evidence>
<evidence type="ECO:0000256" key="2">
    <source>
        <dbReference type="ARBA" id="ARBA00022723"/>
    </source>
</evidence>
<feature type="compositionally biased region" description="Basic and acidic residues" evidence="9">
    <location>
        <begin position="304"/>
        <end position="316"/>
    </location>
</feature>
<dbReference type="SUPFAM" id="SSF144232">
    <property type="entry name" value="HIT/MYND zinc finger-like"/>
    <property type="match status" value="1"/>
</dbReference>
<evidence type="ECO:0000256" key="9">
    <source>
        <dbReference type="SAM" id="MobiDB-lite"/>
    </source>
</evidence>
<dbReference type="GO" id="GO:0000492">
    <property type="term" value="P:box C/D snoRNP assembly"/>
    <property type="evidence" value="ECO:0007669"/>
    <property type="project" value="TreeGrafter"/>
</dbReference>
<dbReference type="SMART" id="SM00356">
    <property type="entry name" value="ZnF_C3H1"/>
    <property type="match status" value="2"/>
</dbReference>
<keyword evidence="3 7" id="KW-0863">Zinc-finger</keyword>
<feature type="compositionally biased region" description="Low complexity" evidence="9">
    <location>
        <begin position="332"/>
        <end position="344"/>
    </location>
</feature>
<name>G0UBW6_TRYVY</name>
<evidence type="ECO:0000256" key="5">
    <source>
        <dbReference type="ARBA" id="ARBA00049598"/>
    </source>
</evidence>
<evidence type="ECO:0000256" key="3">
    <source>
        <dbReference type="ARBA" id="ARBA00022771"/>
    </source>
</evidence>
<gene>
    <name evidence="12" type="ORF">TVY486_1107980</name>
</gene>
<feature type="region of interest" description="Disordered" evidence="9">
    <location>
        <begin position="484"/>
        <end position="510"/>
    </location>
</feature>
<dbReference type="Gene3D" id="4.10.1000.10">
    <property type="entry name" value="Zinc finger, CCCH-type"/>
    <property type="match status" value="1"/>
</dbReference>
<keyword evidence="4 8" id="KW-0862">Zinc</keyword>
<feature type="compositionally biased region" description="Polar residues" evidence="9">
    <location>
        <begin position="68"/>
        <end position="77"/>
    </location>
</feature>
<evidence type="ECO:0000256" key="7">
    <source>
        <dbReference type="PROSITE-ProRule" id="PRU00453"/>
    </source>
</evidence>
<evidence type="ECO:0000256" key="6">
    <source>
        <dbReference type="ARBA" id="ARBA00049654"/>
    </source>
</evidence>
<accession>G0UBW6</accession>
<feature type="region of interest" description="Disordered" evidence="9">
    <location>
        <begin position="299"/>
        <end position="363"/>
    </location>
</feature>
<dbReference type="InterPro" id="IPR057721">
    <property type="entry name" value="BCD1_alpha/beta"/>
</dbReference>
<evidence type="ECO:0000256" key="1">
    <source>
        <dbReference type="ARBA" id="ARBA00022553"/>
    </source>
</evidence>
<dbReference type="AlphaFoldDB" id="G0UBW6"/>
<feature type="region of interest" description="Disordered" evidence="9">
    <location>
        <begin position="67"/>
        <end position="96"/>
    </location>
</feature>
<evidence type="ECO:0000256" key="8">
    <source>
        <dbReference type="PROSITE-ProRule" id="PRU00723"/>
    </source>
</evidence>
<dbReference type="InterPro" id="IPR051639">
    <property type="entry name" value="BCD1"/>
</dbReference>
<feature type="domain" description="C3H1-type" evidence="10">
    <location>
        <begin position="514"/>
        <end position="541"/>
    </location>
</feature>
<keyword evidence="2 8" id="KW-0479">Metal-binding</keyword>
<dbReference type="GO" id="GO:0008270">
    <property type="term" value="F:zinc ion binding"/>
    <property type="evidence" value="ECO:0007669"/>
    <property type="project" value="UniProtKB-UniRule"/>
</dbReference>
<reference evidence="12" key="1">
    <citation type="journal article" date="2012" name="Proc. Natl. Acad. Sci. U.S.A.">
        <title>Antigenic diversity is generated by distinct evolutionary mechanisms in African trypanosome species.</title>
        <authorList>
            <person name="Jackson A.P."/>
            <person name="Berry A."/>
            <person name="Aslett M."/>
            <person name="Allison H.C."/>
            <person name="Burton P."/>
            <person name="Vavrova-Anderson J."/>
            <person name="Brown R."/>
            <person name="Browne H."/>
            <person name="Corton N."/>
            <person name="Hauser H."/>
            <person name="Gamble J."/>
            <person name="Gilderthorp R."/>
            <person name="Marcello L."/>
            <person name="McQuillan J."/>
            <person name="Otto T.D."/>
            <person name="Quail M.A."/>
            <person name="Sanders M.J."/>
            <person name="van Tonder A."/>
            <person name="Ginger M.L."/>
            <person name="Field M.C."/>
            <person name="Barry J.D."/>
            <person name="Hertz-Fowler C."/>
            <person name="Berriman M."/>
        </authorList>
    </citation>
    <scope>NUCLEOTIDE SEQUENCE</scope>
    <source>
        <strain evidence="12">Y486</strain>
    </source>
</reference>
<comment type="similarity">
    <text evidence="6">Belongs to the BCD1 family.</text>
</comment>
<feature type="zinc finger region" description="C3H1-type" evidence="8">
    <location>
        <begin position="514"/>
        <end position="541"/>
    </location>
</feature>
<sequence>MEVPGVCRQSGHNSPSGGASDEPPSYSNSDCSSDGEASERGDASENHNGLACQLSSAFSAVLARDLANQRQQAQQPKGGTGSASARGCDPSAAPPSVVGREKVCCVCGGVSRYTCPGCGARTCGVACVRSHKAQWHCSGERDVAKMVPLSEFTDAQFQRDFHFLEDARRVVSNCERLFPRVWRYSFHTLPPPLYALRKAAKQRGVVCQITSEGMSKRDANTSRFDRKTGTITWRCQFNFHDPDFTVATNWGNERHRLGDVLAYSWATNPPLPCFHINRKYNRASNWIGTVPGGGLGEGCAEGGSVDREGCGKKEEGGGEGSVGVESDDDSVGSDGPVSPGEVVGNGDEAPSAPLERELSDMGASESAPVCAADALLLLVRTDGAQQEGHFWSPTKLDVTPRSAEERRDRDAIVSFLSRGPVAILSRAERLGLQSKYFRLLPSVTLNEALRTLFFVNEFPVFDVVPVENVDSYTLVTEADKEKIRESFRKAPRPPNPERPPRRTRADLSPEERERFAQVPCRMFLGGCCKLAEECPYRHCEYGDIPACRGVVKFGLCEMGERCSFRHDAVAVAAGRRRAREERQQHRGNGPRARPRAERR</sequence>
<dbReference type="EMBL" id="HE573027">
    <property type="protein sequence ID" value="CCC53314.1"/>
    <property type="molecule type" value="Genomic_DNA"/>
</dbReference>
<feature type="region of interest" description="Disordered" evidence="9">
    <location>
        <begin position="1"/>
        <end position="47"/>
    </location>
</feature>
<dbReference type="VEuPathDB" id="TriTrypDB:TvY486_1107980"/>
<dbReference type="Pfam" id="PF25790">
    <property type="entry name" value="BCD1"/>
    <property type="match status" value="1"/>
</dbReference>
<dbReference type="GO" id="GO:0005634">
    <property type="term" value="C:nucleus"/>
    <property type="evidence" value="ECO:0007669"/>
    <property type="project" value="TreeGrafter"/>
</dbReference>
<dbReference type="Pfam" id="PF04438">
    <property type="entry name" value="zf-HIT"/>
    <property type="match status" value="1"/>
</dbReference>
<feature type="domain" description="C3H1-type" evidence="10">
    <location>
        <begin position="542"/>
        <end position="569"/>
    </location>
</feature>
<dbReference type="Gene3D" id="3.30.60.190">
    <property type="match status" value="1"/>
</dbReference>
<dbReference type="GO" id="GO:0070761">
    <property type="term" value="C:pre-snoRNP complex"/>
    <property type="evidence" value="ECO:0007669"/>
    <property type="project" value="TreeGrafter"/>
</dbReference>
<protein>
    <recommendedName>
        <fullName evidence="13">HIT-type domain-containing protein</fullName>
    </recommendedName>
</protein>
<dbReference type="PROSITE" id="PS51083">
    <property type="entry name" value="ZF_HIT"/>
    <property type="match status" value="1"/>
</dbReference>
<organism evidence="12">
    <name type="scientific">Trypanosoma vivax (strain Y486)</name>
    <dbReference type="NCBI Taxonomy" id="1055687"/>
    <lineage>
        <taxon>Eukaryota</taxon>
        <taxon>Discoba</taxon>
        <taxon>Euglenozoa</taxon>
        <taxon>Kinetoplastea</taxon>
        <taxon>Metakinetoplastina</taxon>
        <taxon>Trypanosomatida</taxon>
        <taxon>Trypanosomatidae</taxon>
        <taxon>Trypanosoma</taxon>
        <taxon>Duttonella</taxon>
    </lineage>
</organism>
<evidence type="ECO:0008006" key="13">
    <source>
        <dbReference type="Google" id="ProtNLM"/>
    </source>
</evidence>